<gene>
    <name evidence="2" type="ORF">B0T18DRAFT_391984</name>
</gene>
<evidence type="ECO:0000313" key="2">
    <source>
        <dbReference type="EMBL" id="KAK0743149.1"/>
    </source>
</evidence>
<keyword evidence="3" id="KW-1185">Reference proteome</keyword>
<feature type="region of interest" description="Disordered" evidence="1">
    <location>
        <begin position="145"/>
        <end position="181"/>
    </location>
</feature>
<protein>
    <submittedName>
        <fullName evidence="2">Uncharacterized protein</fullName>
    </submittedName>
</protein>
<accession>A0AA40EPK7</accession>
<sequence>MAKAVVLRDAQPSSSTARRAHFKNGVEGDSAHSVLTKSTCFCSGMAAEMNGGPVPGRDCRDCQLASGSRRAPFLCPDAPKGLYLPAVQGVARQRIGAKRDAAQQRHPSAGGHLLHSAPLAALGVGILIAIKKIWIPMVAHQFSASSLPPSVHPDSGSPNCGSPAPRRSSSCQQGRMQPPFADLIRARGRRWREAPGAPVDEGLKGRSDQALASGN</sequence>
<proteinExistence type="predicted"/>
<evidence type="ECO:0000313" key="3">
    <source>
        <dbReference type="Proteomes" id="UP001172155"/>
    </source>
</evidence>
<dbReference type="EMBL" id="JAUKUD010000005">
    <property type="protein sequence ID" value="KAK0743149.1"/>
    <property type="molecule type" value="Genomic_DNA"/>
</dbReference>
<name>A0AA40EPK7_9PEZI</name>
<reference evidence="2" key="1">
    <citation type="submission" date="2023-06" db="EMBL/GenBank/DDBJ databases">
        <title>Genome-scale phylogeny and comparative genomics of the fungal order Sordariales.</title>
        <authorList>
            <consortium name="Lawrence Berkeley National Laboratory"/>
            <person name="Hensen N."/>
            <person name="Bonometti L."/>
            <person name="Westerberg I."/>
            <person name="Brannstrom I.O."/>
            <person name="Guillou S."/>
            <person name="Cros-Aarteil S."/>
            <person name="Calhoun S."/>
            <person name="Haridas S."/>
            <person name="Kuo A."/>
            <person name="Mondo S."/>
            <person name="Pangilinan J."/>
            <person name="Riley R."/>
            <person name="LaButti K."/>
            <person name="Andreopoulos B."/>
            <person name="Lipzen A."/>
            <person name="Chen C."/>
            <person name="Yanf M."/>
            <person name="Daum C."/>
            <person name="Ng V."/>
            <person name="Clum A."/>
            <person name="Steindorff A."/>
            <person name="Ohm R."/>
            <person name="Martin F."/>
            <person name="Silar P."/>
            <person name="Natvig D."/>
            <person name="Lalanne C."/>
            <person name="Gautier V."/>
            <person name="Ament-velasquez S.L."/>
            <person name="Kruys A."/>
            <person name="Hutchinson M.I."/>
            <person name="Powell A.J."/>
            <person name="Barry K."/>
            <person name="Miller A.N."/>
            <person name="Grigoriev I.V."/>
            <person name="Debuchy R."/>
            <person name="Gladieux P."/>
            <person name="Thoren M.H."/>
            <person name="Johannesson H."/>
        </authorList>
    </citation>
    <scope>NUCLEOTIDE SEQUENCE</scope>
    <source>
        <strain evidence="2">SMH3187-1</strain>
    </source>
</reference>
<comment type="caution">
    <text evidence="2">The sequence shown here is derived from an EMBL/GenBank/DDBJ whole genome shotgun (WGS) entry which is preliminary data.</text>
</comment>
<feature type="region of interest" description="Disordered" evidence="1">
    <location>
        <begin position="1"/>
        <end position="22"/>
    </location>
</feature>
<organism evidence="2 3">
    <name type="scientific">Schizothecium vesticola</name>
    <dbReference type="NCBI Taxonomy" id="314040"/>
    <lineage>
        <taxon>Eukaryota</taxon>
        <taxon>Fungi</taxon>
        <taxon>Dikarya</taxon>
        <taxon>Ascomycota</taxon>
        <taxon>Pezizomycotina</taxon>
        <taxon>Sordariomycetes</taxon>
        <taxon>Sordariomycetidae</taxon>
        <taxon>Sordariales</taxon>
        <taxon>Schizotheciaceae</taxon>
        <taxon>Schizothecium</taxon>
    </lineage>
</organism>
<dbReference type="Proteomes" id="UP001172155">
    <property type="component" value="Unassembled WGS sequence"/>
</dbReference>
<dbReference type="AlphaFoldDB" id="A0AA40EPK7"/>
<evidence type="ECO:0000256" key="1">
    <source>
        <dbReference type="SAM" id="MobiDB-lite"/>
    </source>
</evidence>
<feature type="region of interest" description="Disordered" evidence="1">
    <location>
        <begin position="193"/>
        <end position="215"/>
    </location>
</feature>